<organism evidence="1 2">
    <name type="scientific">Acrobeloides nanus</name>
    <dbReference type="NCBI Taxonomy" id="290746"/>
    <lineage>
        <taxon>Eukaryota</taxon>
        <taxon>Metazoa</taxon>
        <taxon>Ecdysozoa</taxon>
        <taxon>Nematoda</taxon>
        <taxon>Chromadorea</taxon>
        <taxon>Rhabditida</taxon>
        <taxon>Tylenchina</taxon>
        <taxon>Cephalobomorpha</taxon>
        <taxon>Cephaloboidea</taxon>
        <taxon>Cephalobidae</taxon>
        <taxon>Acrobeloides</taxon>
    </lineage>
</organism>
<protein>
    <submittedName>
        <fullName evidence="2">Uncharacterized protein</fullName>
    </submittedName>
</protein>
<sequence length="111" mass="13315">MYIDTNVAKVVVVNMQRGKTFIPPYRLFELRHMRRPMSYQFYPQQPSLPISEPSSIDDENRIFMVRRSYNPQDENEETPHVSKPNAHMLKQPLLKFDMVWRKFAGTKRFQP</sequence>
<dbReference type="AlphaFoldDB" id="A0A914D8V7"/>
<proteinExistence type="predicted"/>
<evidence type="ECO:0000313" key="2">
    <source>
        <dbReference type="WBParaSite" id="ACRNAN_scaffold2055.g29389.t2"/>
    </source>
</evidence>
<dbReference type="Proteomes" id="UP000887540">
    <property type="component" value="Unplaced"/>
</dbReference>
<name>A0A914D8V7_9BILA</name>
<evidence type="ECO:0000313" key="1">
    <source>
        <dbReference type="Proteomes" id="UP000887540"/>
    </source>
</evidence>
<reference evidence="2" key="1">
    <citation type="submission" date="2022-11" db="UniProtKB">
        <authorList>
            <consortium name="WormBaseParasite"/>
        </authorList>
    </citation>
    <scope>IDENTIFICATION</scope>
</reference>
<accession>A0A914D8V7</accession>
<dbReference type="WBParaSite" id="ACRNAN_scaffold2055.g29389.t2">
    <property type="protein sequence ID" value="ACRNAN_scaffold2055.g29389.t2"/>
    <property type="gene ID" value="ACRNAN_scaffold2055.g29389"/>
</dbReference>
<keyword evidence="1" id="KW-1185">Reference proteome</keyword>